<name>A0A9P5N5P4_9AGAM</name>
<dbReference type="PANTHER" id="PTHR10039">
    <property type="entry name" value="AMELOGENIN"/>
    <property type="match status" value="1"/>
</dbReference>
<dbReference type="PROSITE" id="PS50192">
    <property type="entry name" value="T_SNARE"/>
    <property type="match status" value="1"/>
</dbReference>
<accession>A0A9P5N5P4</accession>
<comment type="caution">
    <text evidence="3">The sequence shown here is derived from an EMBL/GenBank/DDBJ whole genome shotgun (WGS) entry which is preliminary data.</text>
</comment>
<dbReference type="PANTHER" id="PTHR10039:SF17">
    <property type="entry name" value="FUNGAL STAND N-TERMINAL GOODBYE DOMAIN-CONTAINING PROTEIN-RELATED"/>
    <property type="match status" value="1"/>
</dbReference>
<evidence type="ECO:0000259" key="2">
    <source>
        <dbReference type="PROSITE" id="PS50192"/>
    </source>
</evidence>
<protein>
    <recommendedName>
        <fullName evidence="2">t-SNARE coiled-coil homology domain-containing protein</fullName>
    </recommendedName>
</protein>
<dbReference type="Gene3D" id="1.20.1480.30">
    <property type="entry name" value="Designed four-helix bundle protein"/>
    <property type="match status" value="1"/>
</dbReference>
<dbReference type="OrthoDB" id="7464126at2759"/>
<dbReference type="EMBL" id="WHVB01000001">
    <property type="protein sequence ID" value="KAF8487180.1"/>
    <property type="molecule type" value="Genomic_DNA"/>
</dbReference>
<feature type="transmembrane region" description="Helical" evidence="1">
    <location>
        <begin position="151"/>
        <end position="170"/>
    </location>
</feature>
<dbReference type="Pfam" id="PF17109">
    <property type="entry name" value="Goodbye"/>
    <property type="match status" value="1"/>
</dbReference>
<keyword evidence="1" id="KW-1133">Transmembrane helix</keyword>
<keyword evidence="1" id="KW-0472">Membrane</keyword>
<evidence type="ECO:0000256" key="1">
    <source>
        <dbReference type="SAM" id="Phobius"/>
    </source>
</evidence>
<keyword evidence="1" id="KW-0812">Transmembrane</keyword>
<reference evidence="3" key="2">
    <citation type="journal article" date="2020" name="Nat. Commun.">
        <title>Large-scale genome sequencing of mycorrhizal fungi provides insights into the early evolution of symbiotic traits.</title>
        <authorList>
            <person name="Miyauchi S."/>
            <person name="Kiss E."/>
            <person name="Kuo A."/>
            <person name="Drula E."/>
            <person name="Kohler A."/>
            <person name="Sanchez-Garcia M."/>
            <person name="Morin E."/>
            <person name="Andreopoulos B."/>
            <person name="Barry K.W."/>
            <person name="Bonito G."/>
            <person name="Buee M."/>
            <person name="Carver A."/>
            <person name="Chen C."/>
            <person name="Cichocki N."/>
            <person name="Clum A."/>
            <person name="Culley D."/>
            <person name="Crous P.W."/>
            <person name="Fauchery L."/>
            <person name="Girlanda M."/>
            <person name="Hayes R.D."/>
            <person name="Keri Z."/>
            <person name="LaButti K."/>
            <person name="Lipzen A."/>
            <person name="Lombard V."/>
            <person name="Magnuson J."/>
            <person name="Maillard F."/>
            <person name="Murat C."/>
            <person name="Nolan M."/>
            <person name="Ohm R.A."/>
            <person name="Pangilinan J."/>
            <person name="Pereira M.F."/>
            <person name="Perotto S."/>
            <person name="Peter M."/>
            <person name="Pfister S."/>
            <person name="Riley R."/>
            <person name="Sitrit Y."/>
            <person name="Stielow J.B."/>
            <person name="Szollosi G."/>
            <person name="Zifcakova L."/>
            <person name="Stursova M."/>
            <person name="Spatafora J.W."/>
            <person name="Tedersoo L."/>
            <person name="Vaario L.M."/>
            <person name="Yamada A."/>
            <person name="Yan M."/>
            <person name="Wang P."/>
            <person name="Xu J."/>
            <person name="Bruns T."/>
            <person name="Baldrian P."/>
            <person name="Vilgalys R."/>
            <person name="Dunand C."/>
            <person name="Henrissat B."/>
            <person name="Grigoriev I.V."/>
            <person name="Hibbett D."/>
            <person name="Nagy L.G."/>
            <person name="Martin F.M."/>
        </authorList>
    </citation>
    <scope>NUCLEOTIDE SEQUENCE</scope>
    <source>
        <strain evidence="3">Prilba</strain>
    </source>
</reference>
<dbReference type="InterPro" id="IPR000727">
    <property type="entry name" value="T_SNARE_dom"/>
</dbReference>
<reference evidence="3" key="1">
    <citation type="submission" date="2019-10" db="EMBL/GenBank/DDBJ databases">
        <authorList>
            <consortium name="DOE Joint Genome Institute"/>
            <person name="Kuo A."/>
            <person name="Miyauchi S."/>
            <person name="Kiss E."/>
            <person name="Drula E."/>
            <person name="Kohler A."/>
            <person name="Sanchez-Garcia M."/>
            <person name="Andreopoulos B."/>
            <person name="Barry K.W."/>
            <person name="Bonito G."/>
            <person name="Buee M."/>
            <person name="Carver A."/>
            <person name="Chen C."/>
            <person name="Cichocki N."/>
            <person name="Clum A."/>
            <person name="Culley D."/>
            <person name="Crous P.W."/>
            <person name="Fauchery L."/>
            <person name="Girlanda M."/>
            <person name="Hayes R."/>
            <person name="Keri Z."/>
            <person name="LaButti K."/>
            <person name="Lipzen A."/>
            <person name="Lombard V."/>
            <person name="Magnuson J."/>
            <person name="Maillard F."/>
            <person name="Morin E."/>
            <person name="Murat C."/>
            <person name="Nolan M."/>
            <person name="Ohm R."/>
            <person name="Pangilinan J."/>
            <person name="Pereira M."/>
            <person name="Perotto S."/>
            <person name="Peter M."/>
            <person name="Riley R."/>
            <person name="Sitrit Y."/>
            <person name="Stielow B."/>
            <person name="Szollosi G."/>
            <person name="Zifcakova L."/>
            <person name="Stursova M."/>
            <person name="Spatafora J.W."/>
            <person name="Tedersoo L."/>
            <person name="Vaario L.-M."/>
            <person name="Yamada A."/>
            <person name="Yan M."/>
            <person name="Wang P."/>
            <person name="Xu J."/>
            <person name="Bruns T."/>
            <person name="Baldrian P."/>
            <person name="Vilgalys R."/>
            <person name="Henrissat B."/>
            <person name="Grigoriev I.V."/>
            <person name="Hibbett D."/>
            <person name="Nagy L.G."/>
            <person name="Martin F.M."/>
        </authorList>
    </citation>
    <scope>NUCLEOTIDE SEQUENCE</scope>
    <source>
        <strain evidence="3">Prilba</strain>
    </source>
</reference>
<keyword evidence="4" id="KW-1185">Reference proteome</keyword>
<proteinExistence type="predicted"/>
<dbReference type="Proteomes" id="UP000759537">
    <property type="component" value="Unassembled WGS sequence"/>
</dbReference>
<evidence type="ECO:0000313" key="3">
    <source>
        <dbReference type="EMBL" id="KAF8487180.1"/>
    </source>
</evidence>
<dbReference type="InterPro" id="IPR031350">
    <property type="entry name" value="Goodbye_dom"/>
</dbReference>
<gene>
    <name evidence="3" type="ORF">DFH94DRAFT_17338</name>
</gene>
<sequence>MSAVPSTSTPHSNFVSIFNAALETYNRKTKKDLTSHPLLPTLQSCDSPEAILTVLREHIPAFGQSQNGDDRLTKWVAPTVNVLYLFSATISTGVGLAFPPANVIFAGIGVLLLAAKDASASQDKLIELFNRIEHFFGRLEIYTGITPTTTMTGIIIDIMVEVLTVLAIATKEVKRGRLKRYMKRLIGNTDIEDSLQRLDKLTQEEARMASVELLKMTRNVDGKVMGVDDRVKGVEGKVQEVHDDVQDVRGDVQDVRSDVKDVGSNVKGVDDRVQGISSDVKDISSDVREVNRNQLRDSLLRWLSPPDPSINHNIACKAHHDGTAQWFLQGSIFNQWKSTDPFLWIHGKRACCPWPSPCDDP</sequence>
<feature type="domain" description="T-SNARE coiled-coil homology" evidence="2">
    <location>
        <begin position="235"/>
        <end position="297"/>
    </location>
</feature>
<organism evidence="3 4">
    <name type="scientific">Russula ochroleuca</name>
    <dbReference type="NCBI Taxonomy" id="152965"/>
    <lineage>
        <taxon>Eukaryota</taxon>
        <taxon>Fungi</taxon>
        <taxon>Dikarya</taxon>
        <taxon>Basidiomycota</taxon>
        <taxon>Agaricomycotina</taxon>
        <taxon>Agaricomycetes</taxon>
        <taxon>Russulales</taxon>
        <taxon>Russulaceae</taxon>
        <taxon>Russula</taxon>
    </lineage>
</organism>
<evidence type="ECO:0000313" key="4">
    <source>
        <dbReference type="Proteomes" id="UP000759537"/>
    </source>
</evidence>
<dbReference type="AlphaFoldDB" id="A0A9P5N5P4"/>
<feature type="transmembrane region" description="Helical" evidence="1">
    <location>
        <begin position="82"/>
        <end position="115"/>
    </location>
</feature>